<keyword evidence="1" id="KW-0812">Transmembrane</keyword>
<name>A0A2X2YID8_9ACTO</name>
<dbReference type="RefSeq" id="WP_041797847.1">
    <property type="nucleotide sequence ID" value="NZ_CP068112.1"/>
</dbReference>
<dbReference type="Proteomes" id="UP000250245">
    <property type="component" value="Unassembled WGS sequence"/>
</dbReference>
<proteinExistence type="predicted"/>
<keyword evidence="1" id="KW-1133">Transmembrane helix</keyword>
<sequence length="151" mass="15416">MSRLSESRASLLRRLGQGWRGESGSEPASFALVMPLVLILVLGLLQLSLALWVRTTLIDAAGAGAHAAALAGAPESAADETVRGVLASTLGSGYVHTVSAQRVGLAMLPGSFAASDLEVMEVQVKAPMPIIGLFGVGDMTAVGHAVIEEGP</sequence>
<evidence type="ECO:0000313" key="3">
    <source>
        <dbReference type="EMBL" id="SQB64206.1"/>
    </source>
</evidence>
<accession>A0A2X2YID8</accession>
<dbReference type="EMBL" id="UASJ01000001">
    <property type="protein sequence ID" value="SQB64206.1"/>
    <property type="molecule type" value="Genomic_DNA"/>
</dbReference>
<feature type="domain" description="TadE-like" evidence="2">
    <location>
        <begin position="30"/>
        <end position="65"/>
    </location>
</feature>
<gene>
    <name evidence="3" type="ORF">NCTC11820_00539</name>
</gene>
<evidence type="ECO:0000259" key="2">
    <source>
        <dbReference type="Pfam" id="PF07811"/>
    </source>
</evidence>
<evidence type="ECO:0000313" key="4">
    <source>
        <dbReference type="Proteomes" id="UP000250245"/>
    </source>
</evidence>
<evidence type="ECO:0000256" key="1">
    <source>
        <dbReference type="SAM" id="Phobius"/>
    </source>
</evidence>
<feature type="transmembrane region" description="Helical" evidence="1">
    <location>
        <begin position="28"/>
        <end position="53"/>
    </location>
</feature>
<reference evidence="3 4" key="1">
    <citation type="submission" date="2018-06" db="EMBL/GenBank/DDBJ databases">
        <authorList>
            <consortium name="Pathogen Informatics"/>
            <person name="Doyle S."/>
        </authorList>
    </citation>
    <scope>NUCLEOTIDE SEQUENCE [LARGE SCALE GENOMIC DNA]</scope>
    <source>
        <strain evidence="3 4">NCTC11820</strain>
    </source>
</reference>
<keyword evidence="1" id="KW-0472">Membrane</keyword>
<organism evidence="3 4">
    <name type="scientific">Mobiluncus curtisii</name>
    <dbReference type="NCBI Taxonomy" id="2051"/>
    <lineage>
        <taxon>Bacteria</taxon>
        <taxon>Bacillati</taxon>
        <taxon>Actinomycetota</taxon>
        <taxon>Actinomycetes</taxon>
        <taxon>Actinomycetales</taxon>
        <taxon>Actinomycetaceae</taxon>
        <taxon>Mobiluncus</taxon>
    </lineage>
</organism>
<protein>
    <submittedName>
        <fullName evidence="3">Flp pilus assembly protein TadG</fullName>
    </submittedName>
</protein>
<dbReference type="InterPro" id="IPR012495">
    <property type="entry name" value="TadE-like_dom"/>
</dbReference>
<dbReference type="AlphaFoldDB" id="A0A2X2YID8"/>
<dbReference type="Pfam" id="PF07811">
    <property type="entry name" value="TadE"/>
    <property type="match status" value="1"/>
</dbReference>